<protein>
    <submittedName>
        <fullName evidence="8">DMT family transporter</fullName>
    </submittedName>
</protein>
<dbReference type="GO" id="GO:0016020">
    <property type="term" value="C:membrane"/>
    <property type="evidence" value="ECO:0007669"/>
    <property type="project" value="UniProtKB-SubCell"/>
</dbReference>
<dbReference type="EMBL" id="CP049109">
    <property type="protein sequence ID" value="QIG81369.1"/>
    <property type="molecule type" value="Genomic_DNA"/>
</dbReference>
<feature type="domain" description="EamA" evidence="7">
    <location>
        <begin position="19"/>
        <end position="139"/>
    </location>
</feature>
<evidence type="ECO:0000256" key="6">
    <source>
        <dbReference type="SAM" id="Phobius"/>
    </source>
</evidence>
<accession>A0A6G6Y8X5</accession>
<reference evidence="8 9" key="1">
    <citation type="submission" date="2020-02" db="EMBL/GenBank/DDBJ databases">
        <authorList>
            <person name="Zheng R.K."/>
            <person name="Sun C.M."/>
        </authorList>
    </citation>
    <scope>NUCLEOTIDE SEQUENCE [LARGE SCALE GENOMIC DNA]</scope>
    <source>
        <strain evidence="9">zrk23</strain>
    </source>
</reference>
<dbReference type="RefSeq" id="WP_165328295.1">
    <property type="nucleotide sequence ID" value="NZ_CP049109.1"/>
</dbReference>
<proteinExistence type="inferred from homology"/>
<comment type="subcellular location">
    <subcellularLocation>
        <location evidence="1">Membrane</location>
        <topology evidence="1">Multi-pass membrane protein</topology>
    </subcellularLocation>
</comment>
<feature type="domain" description="EamA" evidence="7">
    <location>
        <begin position="153"/>
        <end position="280"/>
    </location>
</feature>
<dbReference type="InterPro" id="IPR037185">
    <property type="entry name" value="EmrE-like"/>
</dbReference>
<evidence type="ECO:0000256" key="1">
    <source>
        <dbReference type="ARBA" id="ARBA00004141"/>
    </source>
</evidence>
<name>A0A6G6Y8X5_9SPHN</name>
<dbReference type="KEGG" id="spzr:G5C33_17310"/>
<evidence type="ECO:0000256" key="4">
    <source>
        <dbReference type="ARBA" id="ARBA00022989"/>
    </source>
</evidence>
<keyword evidence="4 6" id="KW-1133">Transmembrane helix</keyword>
<dbReference type="Gene3D" id="1.10.3730.20">
    <property type="match status" value="1"/>
</dbReference>
<evidence type="ECO:0000256" key="2">
    <source>
        <dbReference type="ARBA" id="ARBA00009853"/>
    </source>
</evidence>
<feature type="transmembrane region" description="Helical" evidence="6">
    <location>
        <begin position="151"/>
        <end position="172"/>
    </location>
</feature>
<feature type="transmembrane region" description="Helical" evidence="6">
    <location>
        <begin position="70"/>
        <end position="90"/>
    </location>
</feature>
<sequence length="296" mass="31212">MRGTSPAFAFLVASFGIGVFSAMDAVMKGLTLALGVYLALFWRTLAGIGFSGLVWWIAGARRPSRAAMRLHLIRGAVSTAMALLFFWGLARVPMAQAIALTYVAPLIALFLAALLLGERVRGRTVAASLVAAAGVGVILAGQAHGDLGDDAFRGALAILASALCYSWNIILMRQQALVAGPVEITLFQGIVVALLLAFAIPWLGAVPAAEHWPAILLGAALATVSLGILSWAYARAEASYLAPTEFTSFLWAAFYGWILFGEHVSMFTLAGAALIICGCVWGARGRYAPQEAEVMP</sequence>
<feature type="transmembrane region" description="Helical" evidence="6">
    <location>
        <begin position="264"/>
        <end position="283"/>
    </location>
</feature>
<dbReference type="SUPFAM" id="SSF103481">
    <property type="entry name" value="Multidrug resistance efflux transporter EmrE"/>
    <property type="match status" value="2"/>
</dbReference>
<keyword evidence="3 6" id="KW-0812">Transmembrane</keyword>
<organism evidence="8 9">
    <name type="scientific">Stakelama tenebrarum</name>
    <dbReference type="NCBI Taxonomy" id="2711215"/>
    <lineage>
        <taxon>Bacteria</taxon>
        <taxon>Pseudomonadati</taxon>
        <taxon>Pseudomonadota</taxon>
        <taxon>Alphaproteobacteria</taxon>
        <taxon>Sphingomonadales</taxon>
        <taxon>Sphingomonadaceae</taxon>
        <taxon>Stakelama</taxon>
    </lineage>
</organism>
<feature type="transmembrane region" description="Helical" evidence="6">
    <location>
        <begin position="32"/>
        <end position="58"/>
    </location>
</feature>
<evidence type="ECO:0000256" key="5">
    <source>
        <dbReference type="ARBA" id="ARBA00023136"/>
    </source>
</evidence>
<evidence type="ECO:0000259" key="7">
    <source>
        <dbReference type="Pfam" id="PF00892"/>
    </source>
</evidence>
<evidence type="ECO:0000313" key="8">
    <source>
        <dbReference type="EMBL" id="QIG81369.1"/>
    </source>
</evidence>
<dbReference type="Pfam" id="PF00892">
    <property type="entry name" value="EamA"/>
    <property type="match status" value="2"/>
</dbReference>
<gene>
    <name evidence="8" type="ORF">G5C33_17310</name>
</gene>
<evidence type="ECO:0000256" key="3">
    <source>
        <dbReference type="ARBA" id="ARBA00022692"/>
    </source>
</evidence>
<feature type="transmembrane region" description="Helical" evidence="6">
    <location>
        <begin position="124"/>
        <end position="145"/>
    </location>
</feature>
<dbReference type="InterPro" id="IPR000620">
    <property type="entry name" value="EamA_dom"/>
</dbReference>
<comment type="similarity">
    <text evidence="2">Belongs to the drug/metabolite transporter (DMT) superfamily. 10 TMS drug/metabolite exporter (DME) (TC 2.A.7.3) family.</text>
</comment>
<keyword evidence="9" id="KW-1185">Reference proteome</keyword>
<dbReference type="AlphaFoldDB" id="A0A6G6Y8X5"/>
<evidence type="ECO:0000313" key="9">
    <source>
        <dbReference type="Proteomes" id="UP000501568"/>
    </source>
</evidence>
<feature type="transmembrane region" description="Helical" evidence="6">
    <location>
        <begin position="96"/>
        <end position="117"/>
    </location>
</feature>
<feature type="transmembrane region" description="Helical" evidence="6">
    <location>
        <begin position="211"/>
        <end position="233"/>
    </location>
</feature>
<dbReference type="Proteomes" id="UP000501568">
    <property type="component" value="Chromosome"/>
</dbReference>
<feature type="transmembrane region" description="Helical" evidence="6">
    <location>
        <begin position="240"/>
        <end position="258"/>
    </location>
</feature>
<keyword evidence="5 6" id="KW-0472">Membrane</keyword>
<dbReference type="PANTHER" id="PTHR22911:SF6">
    <property type="entry name" value="SOLUTE CARRIER FAMILY 35 MEMBER G1"/>
    <property type="match status" value="1"/>
</dbReference>
<feature type="transmembrane region" description="Helical" evidence="6">
    <location>
        <begin position="184"/>
        <end position="205"/>
    </location>
</feature>
<dbReference type="PANTHER" id="PTHR22911">
    <property type="entry name" value="ACYL-MALONYL CONDENSING ENZYME-RELATED"/>
    <property type="match status" value="1"/>
</dbReference>